<feature type="transmembrane region" description="Helical" evidence="1">
    <location>
        <begin position="20"/>
        <end position="41"/>
    </location>
</feature>
<dbReference type="EMBL" id="JAQQAF010000003">
    <property type="protein sequence ID" value="KAJ8500447.1"/>
    <property type="molecule type" value="Genomic_DNA"/>
</dbReference>
<keyword evidence="1" id="KW-0472">Membrane</keyword>
<dbReference type="Proteomes" id="UP001222027">
    <property type="component" value="Unassembled WGS sequence"/>
</dbReference>
<evidence type="ECO:0000313" key="2">
    <source>
        <dbReference type="EMBL" id="KAJ8500447.1"/>
    </source>
</evidence>
<organism evidence="2 3">
    <name type="scientific">Ensete ventricosum</name>
    <name type="common">Abyssinian banana</name>
    <name type="synonym">Musa ensete</name>
    <dbReference type="NCBI Taxonomy" id="4639"/>
    <lineage>
        <taxon>Eukaryota</taxon>
        <taxon>Viridiplantae</taxon>
        <taxon>Streptophyta</taxon>
        <taxon>Embryophyta</taxon>
        <taxon>Tracheophyta</taxon>
        <taxon>Spermatophyta</taxon>
        <taxon>Magnoliopsida</taxon>
        <taxon>Liliopsida</taxon>
        <taxon>Zingiberales</taxon>
        <taxon>Musaceae</taxon>
        <taxon>Ensete</taxon>
    </lineage>
</organism>
<reference evidence="2 3" key="1">
    <citation type="submission" date="2022-12" db="EMBL/GenBank/DDBJ databases">
        <title>Chromosome-scale assembly of the Ensete ventricosum genome.</title>
        <authorList>
            <person name="Dussert Y."/>
            <person name="Stocks J."/>
            <person name="Wendawek A."/>
            <person name="Woldeyes F."/>
            <person name="Nichols R.A."/>
            <person name="Borrell J.S."/>
        </authorList>
    </citation>
    <scope>NUCLEOTIDE SEQUENCE [LARGE SCALE GENOMIC DNA]</scope>
    <source>
        <strain evidence="3">cv. Maze</strain>
        <tissue evidence="2">Seeds</tissue>
    </source>
</reference>
<comment type="caution">
    <text evidence="2">The sequence shown here is derived from an EMBL/GenBank/DDBJ whole genome shotgun (WGS) entry which is preliminary data.</text>
</comment>
<sequence length="81" mass="9331">MWWLVLDCKLRRICIVVSSAETVGLFTVGSFFISLSFNYIIRRLSLDSHEDNIQIQPDMHSVMFTKSLNSLRMHGSSLPLK</sequence>
<evidence type="ECO:0000256" key="1">
    <source>
        <dbReference type="SAM" id="Phobius"/>
    </source>
</evidence>
<accession>A0AAV8RMH6</accession>
<gene>
    <name evidence="2" type="ORF">OPV22_010999</name>
</gene>
<keyword evidence="1" id="KW-0812">Transmembrane</keyword>
<keyword evidence="3" id="KW-1185">Reference proteome</keyword>
<name>A0AAV8RMH6_ENSVE</name>
<protein>
    <submittedName>
        <fullName evidence="2">Uncharacterized protein</fullName>
    </submittedName>
</protein>
<dbReference type="AlphaFoldDB" id="A0AAV8RMH6"/>
<proteinExistence type="predicted"/>
<evidence type="ECO:0000313" key="3">
    <source>
        <dbReference type="Proteomes" id="UP001222027"/>
    </source>
</evidence>
<keyword evidence="1" id="KW-1133">Transmembrane helix</keyword>